<name>A0AAE1GNT8_PETCI</name>
<keyword evidence="1" id="KW-1133">Transmembrane helix</keyword>
<proteinExistence type="predicted"/>
<protein>
    <recommendedName>
        <fullName evidence="4">Transmembrane protein</fullName>
    </recommendedName>
</protein>
<comment type="caution">
    <text evidence="2">The sequence shown here is derived from an EMBL/GenBank/DDBJ whole genome shotgun (WGS) entry which is preliminary data.</text>
</comment>
<evidence type="ECO:0008006" key="4">
    <source>
        <dbReference type="Google" id="ProtNLM"/>
    </source>
</evidence>
<keyword evidence="1" id="KW-0472">Membrane</keyword>
<keyword evidence="1" id="KW-0812">Transmembrane</keyword>
<keyword evidence="3" id="KW-1185">Reference proteome</keyword>
<organism evidence="2 3">
    <name type="scientific">Petrolisthes cinctipes</name>
    <name type="common">Flat porcelain crab</name>
    <dbReference type="NCBI Taxonomy" id="88211"/>
    <lineage>
        <taxon>Eukaryota</taxon>
        <taxon>Metazoa</taxon>
        <taxon>Ecdysozoa</taxon>
        <taxon>Arthropoda</taxon>
        <taxon>Crustacea</taxon>
        <taxon>Multicrustacea</taxon>
        <taxon>Malacostraca</taxon>
        <taxon>Eumalacostraca</taxon>
        <taxon>Eucarida</taxon>
        <taxon>Decapoda</taxon>
        <taxon>Pleocyemata</taxon>
        <taxon>Anomura</taxon>
        <taxon>Galatheoidea</taxon>
        <taxon>Porcellanidae</taxon>
        <taxon>Petrolisthes</taxon>
    </lineage>
</organism>
<evidence type="ECO:0000313" key="3">
    <source>
        <dbReference type="Proteomes" id="UP001286313"/>
    </source>
</evidence>
<dbReference type="EMBL" id="JAWQEG010000247">
    <property type="protein sequence ID" value="KAK3892818.1"/>
    <property type="molecule type" value="Genomic_DNA"/>
</dbReference>
<sequence length="94" mass="10368">MGKCHQNRVVFIVAVLASWQHWTNSVSVSQFSSEENNNMAERGRVSLLAFGAVVAALLVFDFNPVCGSSNNDAVPKLKLNNLMGPSLRFLYCYS</sequence>
<reference evidence="2" key="1">
    <citation type="submission" date="2023-10" db="EMBL/GenBank/DDBJ databases">
        <title>Genome assemblies of two species of porcelain crab, Petrolisthes cinctipes and Petrolisthes manimaculis (Anomura: Porcellanidae).</title>
        <authorList>
            <person name="Angst P."/>
        </authorList>
    </citation>
    <scope>NUCLEOTIDE SEQUENCE</scope>
    <source>
        <strain evidence="2">PB745_01</strain>
        <tissue evidence="2">Gill</tissue>
    </source>
</reference>
<accession>A0AAE1GNT8</accession>
<evidence type="ECO:0000256" key="1">
    <source>
        <dbReference type="SAM" id="Phobius"/>
    </source>
</evidence>
<feature type="transmembrane region" description="Helical" evidence="1">
    <location>
        <begin position="43"/>
        <end position="60"/>
    </location>
</feature>
<dbReference type="AlphaFoldDB" id="A0AAE1GNT8"/>
<dbReference type="Proteomes" id="UP001286313">
    <property type="component" value="Unassembled WGS sequence"/>
</dbReference>
<gene>
    <name evidence="2" type="ORF">Pcinc_003406</name>
</gene>
<evidence type="ECO:0000313" key="2">
    <source>
        <dbReference type="EMBL" id="KAK3892818.1"/>
    </source>
</evidence>